<feature type="active site" evidence="13">
    <location>
        <position position="507"/>
    </location>
</feature>
<comment type="cofactor">
    <cofactor evidence="2">
        <name>Zn(2+)</name>
        <dbReference type="ChEBI" id="CHEBI:29105"/>
    </cofactor>
</comment>
<keyword evidence="9" id="KW-0378">Hydrolase</keyword>
<organism evidence="17 18">
    <name type="scientific">Austwickia chelonae NBRC 105200</name>
    <dbReference type="NCBI Taxonomy" id="1184607"/>
    <lineage>
        <taxon>Bacteria</taxon>
        <taxon>Bacillati</taxon>
        <taxon>Actinomycetota</taxon>
        <taxon>Actinomycetes</taxon>
        <taxon>Micrococcales</taxon>
        <taxon>Dermatophilaceae</taxon>
        <taxon>Austwickia</taxon>
    </lineage>
</organism>
<protein>
    <recommendedName>
        <fullName evidence="4">microbial collagenase</fullName>
        <ecNumber evidence="4">3.4.24.3</ecNumber>
    </recommendedName>
</protein>
<feature type="region of interest" description="Disordered" evidence="14">
    <location>
        <begin position="20"/>
        <end position="101"/>
    </location>
</feature>
<evidence type="ECO:0000256" key="8">
    <source>
        <dbReference type="ARBA" id="ARBA00022729"/>
    </source>
</evidence>
<dbReference type="AlphaFoldDB" id="K6VUJ0"/>
<proteinExistence type="predicted"/>
<evidence type="ECO:0000256" key="7">
    <source>
        <dbReference type="ARBA" id="ARBA00022723"/>
    </source>
</evidence>
<comment type="caution">
    <text evidence="17">The sequence shown here is derived from an EMBL/GenBank/DDBJ whole genome shotgun (WGS) entry which is preliminary data.</text>
</comment>
<name>K6VUJ0_9MICO</name>
<comment type="catalytic activity">
    <reaction evidence="1">
        <text>Digestion of native collagen in the triple helical region at Xaa-|-Gly bonds. With synthetic peptides, a preference is shown for Gly at P3 and P1', Pro and Ala at P2 and P2', and hydroxyproline, Ala or Arg at P3'.</text>
        <dbReference type="EC" id="3.4.24.3"/>
    </reaction>
</comment>
<evidence type="ECO:0000256" key="2">
    <source>
        <dbReference type="ARBA" id="ARBA00001947"/>
    </source>
</evidence>
<feature type="compositionally biased region" description="Polar residues" evidence="14">
    <location>
        <begin position="77"/>
        <end position="87"/>
    </location>
</feature>
<dbReference type="GO" id="GO:0004222">
    <property type="term" value="F:metalloendopeptidase activity"/>
    <property type="evidence" value="ECO:0007669"/>
    <property type="project" value="InterPro"/>
</dbReference>
<dbReference type="EMBL" id="BAGZ01000017">
    <property type="protein sequence ID" value="GAB78980.1"/>
    <property type="molecule type" value="Genomic_DNA"/>
</dbReference>
<keyword evidence="12" id="KW-0865">Zymogen</keyword>
<accession>K6VUJ0</accession>
<evidence type="ECO:0000256" key="3">
    <source>
        <dbReference type="ARBA" id="ARBA00004613"/>
    </source>
</evidence>
<dbReference type="Gene3D" id="3.40.30.160">
    <property type="entry name" value="Collagenase ColT, N-terminal domain"/>
    <property type="match status" value="1"/>
</dbReference>
<dbReference type="PRINTS" id="PR00931">
    <property type="entry name" value="MICOLLPTASE"/>
</dbReference>
<keyword evidence="6" id="KW-0645">Protease</keyword>
<dbReference type="Proteomes" id="UP000008495">
    <property type="component" value="Unassembled WGS sequence"/>
</dbReference>
<evidence type="ECO:0000256" key="5">
    <source>
        <dbReference type="ARBA" id="ARBA00022525"/>
    </source>
</evidence>
<feature type="signal peptide" evidence="15">
    <location>
        <begin position="1"/>
        <end position="19"/>
    </location>
</feature>
<evidence type="ECO:0000256" key="15">
    <source>
        <dbReference type="SAM" id="SignalP"/>
    </source>
</evidence>
<dbReference type="RefSeq" id="WP_006503737.1">
    <property type="nucleotide sequence ID" value="NZ_BAGZ01000017.1"/>
</dbReference>
<evidence type="ECO:0000256" key="4">
    <source>
        <dbReference type="ARBA" id="ARBA00012653"/>
    </source>
</evidence>
<keyword evidence="10" id="KW-0862">Zinc</keyword>
<evidence type="ECO:0000256" key="13">
    <source>
        <dbReference type="PIRSR" id="PIRSR602169-1"/>
    </source>
</evidence>
<keyword evidence="5" id="KW-0964">Secreted</keyword>
<evidence type="ECO:0000256" key="12">
    <source>
        <dbReference type="ARBA" id="ARBA00023145"/>
    </source>
</evidence>
<dbReference type="PANTHER" id="PTHR13062">
    <property type="entry name" value="COLLAGENASE"/>
    <property type="match status" value="1"/>
</dbReference>
<evidence type="ECO:0000256" key="1">
    <source>
        <dbReference type="ARBA" id="ARBA00000424"/>
    </source>
</evidence>
<dbReference type="Gene3D" id="1.10.390.20">
    <property type="match status" value="1"/>
</dbReference>
<dbReference type="GO" id="GO:0006508">
    <property type="term" value="P:proteolysis"/>
    <property type="evidence" value="ECO:0007669"/>
    <property type="project" value="UniProtKB-KW"/>
</dbReference>
<evidence type="ECO:0000313" key="17">
    <source>
        <dbReference type="EMBL" id="GAB78980.1"/>
    </source>
</evidence>
<dbReference type="InterPro" id="IPR002169">
    <property type="entry name" value="Peptidase_M9A/M9B"/>
</dbReference>
<keyword evidence="11" id="KW-0482">Metalloprotease</keyword>
<evidence type="ECO:0000259" key="16">
    <source>
        <dbReference type="Pfam" id="PF08453"/>
    </source>
</evidence>
<evidence type="ECO:0000313" key="18">
    <source>
        <dbReference type="Proteomes" id="UP000008495"/>
    </source>
</evidence>
<evidence type="ECO:0000256" key="11">
    <source>
        <dbReference type="ARBA" id="ARBA00023049"/>
    </source>
</evidence>
<feature type="domain" description="Peptidase M9 collagenase N-terminal" evidence="16">
    <location>
        <begin position="104"/>
        <end position="286"/>
    </location>
</feature>
<dbReference type="InterPro" id="IPR013661">
    <property type="entry name" value="Peptidase_M9_N_dom"/>
</dbReference>
<dbReference type="PANTHER" id="PTHR13062:SF9">
    <property type="entry name" value="MICROBIAL COLLAGENASE"/>
    <property type="match status" value="1"/>
</dbReference>
<dbReference type="GO" id="GO:0005576">
    <property type="term" value="C:extracellular region"/>
    <property type="evidence" value="ECO:0007669"/>
    <property type="project" value="UniProtKB-SubCell"/>
</dbReference>
<feature type="compositionally biased region" description="Low complexity" evidence="14">
    <location>
        <begin position="20"/>
        <end position="37"/>
    </location>
</feature>
<dbReference type="GO" id="GO:0008270">
    <property type="term" value="F:zinc ion binding"/>
    <property type="evidence" value="ECO:0007669"/>
    <property type="project" value="InterPro"/>
</dbReference>
<feature type="compositionally biased region" description="Basic and acidic residues" evidence="14">
    <location>
        <begin position="89"/>
        <end position="101"/>
    </location>
</feature>
<dbReference type="eggNOG" id="COG3291">
    <property type="taxonomic scope" value="Bacteria"/>
</dbReference>
<dbReference type="Pfam" id="PF08453">
    <property type="entry name" value="Peptidase_M9_N"/>
    <property type="match status" value="1"/>
</dbReference>
<dbReference type="STRING" id="100225.SAMN05421595_0196"/>
<dbReference type="Pfam" id="PF01752">
    <property type="entry name" value="Peptidase_M9"/>
    <property type="match status" value="1"/>
</dbReference>
<gene>
    <name evidence="17" type="ORF">AUCHE_17_01960</name>
</gene>
<evidence type="ECO:0000256" key="10">
    <source>
        <dbReference type="ARBA" id="ARBA00022833"/>
    </source>
</evidence>
<keyword evidence="8 15" id="KW-0732">Signal</keyword>
<sequence length="654" mass="72260">MLFSALLSFSLAVPVGAGAAPVTADDTATAPATGTTGPDDRSTPVLPDIFSPKAADDLPVEDRRTRRPSLDRPATASAPTRTDQGGTRQDPRLRSLPRADPRSCRSAEFAGLTGAALAAKVASSTTDCINTLFYPPSGEVNALFRESQMAAVADELRRRAASYTGQGDDGVAQLVLYLRAGYYVQYGHSALVGNYSSALSTSVRAALDTFFARSQAWQVTESNGVALAEAVTLIDSAQLNAHYLPVLKKLLTSYGPGHDRHRSMILAVNNTYTVFFRGHQLPAFVQAVAADPSVLVLLRDFAVNHVELLAGDNHFLVTNAGRELARFLGDPAVKAAAKPLVVDLLSKTQITGRTAPLYAGVGAMAQDLDRAACADYGTCDLANRLKKVIFPTTVDCSDSLRFVAQTTNPADLDDACRSLRGQDAFFHRTVRDPGPLAGDRNQKLEINVFNSPNDYRWYGNAIFNIDTDNGGMYLEGDPHAENNQARFIAYRAPWLKPGYQIWNLNHEYTHYLDGRFNMFGSFEENMKTPTIWWVEGIAEYVSYTYRGIDYSEAISEAARPRYRLSTLFDTTYKHDTNRIYRWSYLATRFMLEEHPREVDTVLNYYRQGDWDNARHYLTRSIGTAYDDEFADWLKRCAAGACRAKTPEPAPALRR</sequence>
<dbReference type="EC" id="3.4.24.3" evidence="4"/>
<feature type="compositionally biased region" description="Basic and acidic residues" evidence="14">
    <location>
        <begin position="54"/>
        <end position="70"/>
    </location>
</feature>
<keyword evidence="7" id="KW-0479">Metal-binding</keyword>
<evidence type="ECO:0000256" key="9">
    <source>
        <dbReference type="ARBA" id="ARBA00022801"/>
    </source>
</evidence>
<evidence type="ECO:0000256" key="14">
    <source>
        <dbReference type="SAM" id="MobiDB-lite"/>
    </source>
</evidence>
<comment type="subcellular location">
    <subcellularLocation>
        <location evidence="3">Secreted</location>
    </subcellularLocation>
</comment>
<feature type="chain" id="PRO_5003899243" description="microbial collagenase" evidence="15">
    <location>
        <begin position="20"/>
        <end position="654"/>
    </location>
</feature>
<evidence type="ECO:0000256" key="6">
    <source>
        <dbReference type="ARBA" id="ARBA00022670"/>
    </source>
</evidence>
<keyword evidence="18" id="KW-1185">Reference proteome</keyword>
<reference evidence="17 18" key="1">
    <citation type="submission" date="2012-08" db="EMBL/GenBank/DDBJ databases">
        <title>Whole genome shotgun sequence of Austwickia chelonae NBRC 105200.</title>
        <authorList>
            <person name="Yoshida I."/>
            <person name="Hosoyama A."/>
            <person name="Tsuchikane K."/>
            <person name="Katsumata H."/>
            <person name="Ando Y."/>
            <person name="Ohji S."/>
            <person name="Hamada M."/>
            <person name="Tamura T."/>
            <person name="Yamazoe A."/>
            <person name="Yamazaki S."/>
            <person name="Fujita N."/>
        </authorList>
    </citation>
    <scope>NUCLEOTIDE SEQUENCE [LARGE SCALE GENOMIC DNA]</scope>
    <source>
        <strain evidence="17 18">NBRC 105200</strain>
    </source>
</reference>